<sequence>MSAHPVSIKGVLLAPTGEIVLRLNEREEWGRPGGRIALGESSTERLAREIGEALNLRVEVGAPMAVAQEASA</sequence>
<gene>
    <name evidence="1" type="ORF">LMG19083_04938</name>
</gene>
<dbReference type="SUPFAM" id="SSF55811">
    <property type="entry name" value="Nudix"/>
    <property type="match status" value="1"/>
</dbReference>
<evidence type="ECO:0000313" key="1">
    <source>
        <dbReference type="EMBL" id="CAJ0809459.1"/>
    </source>
</evidence>
<dbReference type="EMBL" id="CATZBU010000028">
    <property type="protein sequence ID" value="CAJ0809459.1"/>
    <property type="molecule type" value="Genomic_DNA"/>
</dbReference>
<name>A0ABM9K1J3_9RALS</name>
<dbReference type="InterPro" id="IPR015797">
    <property type="entry name" value="NUDIX_hydrolase-like_dom_sf"/>
</dbReference>
<evidence type="ECO:0008006" key="3">
    <source>
        <dbReference type="Google" id="ProtNLM"/>
    </source>
</evidence>
<protein>
    <recommendedName>
        <fullName evidence="3">NUDIX hydrolase</fullName>
    </recommendedName>
</protein>
<reference evidence="1 2" key="1">
    <citation type="submission" date="2023-07" db="EMBL/GenBank/DDBJ databases">
        <authorList>
            <person name="Peeters C."/>
        </authorList>
    </citation>
    <scope>NUCLEOTIDE SEQUENCE [LARGE SCALE GENOMIC DNA]</scope>
    <source>
        <strain evidence="1 2">LMG 19083</strain>
    </source>
</reference>
<dbReference type="Gene3D" id="3.90.79.10">
    <property type="entry name" value="Nucleoside Triphosphate Pyrophosphohydrolase"/>
    <property type="match status" value="1"/>
</dbReference>
<dbReference type="Proteomes" id="UP001189813">
    <property type="component" value="Unassembled WGS sequence"/>
</dbReference>
<accession>A0ABM9K1J3</accession>
<comment type="caution">
    <text evidence="1">The sequence shown here is derived from an EMBL/GenBank/DDBJ whole genome shotgun (WGS) entry which is preliminary data.</text>
</comment>
<keyword evidence="2" id="KW-1185">Reference proteome</keyword>
<dbReference type="RefSeq" id="WP_316669616.1">
    <property type="nucleotide sequence ID" value="NZ_CATZBU010000028.1"/>
</dbReference>
<proteinExistence type="predicted"/>
<evidence type="ECO:0000313" key="2">
    <source>
        <dbReference type="Proteomes" id="UP001189813"/>
    </source>
</evidence>
<organism evidence="1 2">
    <name type="scientific">Ralstonia psammae</name>
    <dbReference type="NCBI Taxonomy" id="3058598"/>
    <lineage>
        <taxon>Bacteria</taxon>
        <taxon>Pseudomonadati</taxon>
        <taxon>Pseudomonadota</taxon>
        <taxon>Betaproteobacteria</taxon>
        <taxon>Burkholderiales</taxon>
        <taxon>Burkholderiaceae</taxon>
        <taxon>Ralstonia</taxon>
    </lineage>
</organism>